<evidence type="ECO:0000256" key="1">
    <source>
        <dbReference type="SAM" id="MobiDB-lite"/>
    </source>
</evidence>
<feature type="compositionally biased region" description="Low complexity" evidence="1">
    <location>
        <begin position="181"/>
        <end position="201"/>
    </location>
</feature>
<dbReference type="Gene3D" id="3.30.70.270">
    <property type="match status" value="1"/>
</dbReference>
<name>A0A699GKE2_TANCI</name>
<keyword evidence="3" id="KW-0695">RNA-directed DNA polymerase</keyword>
<feature type="region of interest" description="Disordered" evidence="1">
    <location>
        <begin position="387"/>
        <end position="413"/>
    </location>
</feature>
<feature type="region of interest" description="Disordered" evidence="1">
    <location>
        <begin position="163"/>
        <end position="206"/>
    </location>
</feature>
<proteinExistence type="predicted"/>
<organism evidence="3">
    <name type="scientific">Tanacetum cinerariifolium</name>
    <name type="common">Dalmatian daisy</name>
    <name type="synonym">Chrysanthemum cinerariifolium</name>
    <dbReference type="NCBI Taxonomy" id="118510"/>
    <lineage>
        <taxon>Eukaryota</taxon>
        <taxon>Viridiplantae</taxon>
        <taxon>Streptophyta</taxon>
        <taxon>Embryophyta</taxon>
        <taxon>Tracheophyta</taxon>
        <taxon>Spermatophyta</taxon>
        <taxon>Magnoliopsida</taxon>
        <taxon>eudicotyledons</taxon>
        <taxon>Gunneridae</taxon>
        <taxon>Pentapetalae</taxon>
        <taxon>asterids</taxon>
        <taxon>campanulids</taxon>
        <taxon>Asterales</taxon>
        <taxon>Asteraceae</taxon>
        <taxon>Asteroideae</taxon>
        <taxon>Anthemideae</taxon>
        <taxon>Anthemidinae</taxon>
        <taxon>Tanacetum</taxon>
    </lineage>
</organism>
<dbReference type="InterPro" id="IPR043128">
    <property type="entry name" value="Rev_trsase/Diguanyl_cyclase"/>
</dbReference>
<dbReference type="EMBL" id="BKCJ010002311">
    <property type="protein sequence ID" value="GEU47706.1"/>
    <property type="molecule type" value="Genomic_DNA"/>
</dbReference>
<dbReference type="AlphaFoldDB" id="A0A699GKE2"/>
<accession>A0A699GKE2</accession>
<dbReference type="PANTHER" id="PTHR24559:SF427">
    <property type="entry name" value="RNA-DIRECTED DNA POLYMERASE"/>
    <property type="match status" value="1"/>
</dbReference>
<keyword evidence="3" id="KW-0808">Transferase</keyword>
<evidence type="ECO:0000259" key="2">
    <source>
        <dbReference type="Pfam" id="PF00078"/>
    </source>
</evidence>
<dbReference type="GO" id="GO:0003964">
    <property type="term" value="F:RNA-directed DNA polymerase activity"/>
    <property type="evidence" value="ECO:0007669"/>
    <property type="project" value="UniProtKB-KW"/>
</dbReference>
<dbReference type="InterPro" id="IPR043502">
    <property type="entry name" value="DNA/RNA_pol_sf"/>
</dbReference>
<protein>
    <submittedName>
        <fullName evidence="3">Putative reverse transcriptase domain-containing protein</fullName>
    </submittedName>
</protein>
<dbReference type="PANTHER" id="PTHR24559">
    <property type="entry name" value="TRANSPOSON TY3-I GAG-POL POLYPROTEIN"/>
    <property type="match status" value="1"/>
</dbReference>
<feature type="domain" description="Reverse transcriptase" evidence="2">
    <location>
        <begin position="323"/>
        <end position="372"/>
    </location>
</feature>
<dbReference type="SUPFAM" id="SSF56672">
    <property type="entry name" value="DNA/RNA polymerases"/>
    <property type="match status" value="1"/>
</dbReference>
<keyword evidence="3" id="KW-0548">Nucleotidyltransferase</keyword>
<evidence type="ECO:0000313" key="3">
    <source>
        <dbReference type="EMBL" id="GEU47706.1"/>
    </source>
</evidence>
<reference evidence="3" key="1">
    <citation type="journal article" date="2019" name="Sci. Rep.">
        <title>Draft genome of Tanacetum cinerariifolium, the natural source of mosquito coil.</title>
        <authorList>
            <person name="Yamashiro T."/>
            <person name="Shiraishi A."/>
            <person name="Satake H."/>
            <person name="Nakayama K."/>
        </authorList>
    </citation>
    <scope>NUCLEOTIDE SEQUENCE</scope>
</reference>
<gene>
    <name evidence="3" type="ORF">Tci_019684</name>
</gene>
<dbReference type="InterPro" id="IPR000477">
    <property type="entry name" value="RT_dom"/>
</dbReference>
<dbReference type="InterPro" id="IPR053134">
    <property type="entry name" value="RNA-dir_DNA_polymerase"/>
</dbReference>
<sequence length="450" mass="49309">MAMYSVLISLDSSKESVGTPSGRVLWVGRIPTTMPATISTIDPPVIHDDTSLIPAKTPTISPITSTIPPTAPNTYYTSPFIYTDSSDDDTPNTPPSPTHEIPPVEVAPPASWILPASPGALSDYLPGHSSLDYSSPTLPSGMRFSHQLCSSVPSIPYSSAAITERPSHSSFTGPSHKRSRSPTTSVPVSSDESSESSVSRETGLRVDVDVRGSDEPYSEPDIDLRVVVETVTREEVETSTRGMVVVSDDRVTHPVVLDDILELAQEEGAIKVIKSIQRDQGHKIVAIGQHGAVMSERISELEWDNTRLRGMLDVTSQGVCKPYLDRFVIVFIDDILIYSKSKKEHEGHRKLILRLPKEEELYANFSKCDFWLSKGEPPSLFDFEEVMNNNHNQKPPPQNGPPSMVRPNGQAPRTMEELCQPSVNGRGGLIASILIQATDFGLLHHMIQQV</sequence>
<dbReference type="Pfam" id="PF00078">
    <property type="entry name" value="RVT_1"/>
    <property type="match status" value="1"/>
</dbReference>
<feature type="region of interest" description="Disordered" evidence="1">
    <location>
        <begin position="81"/>
        <end position="107"/>
    </location>
</feature>
<comment type="caution">
    <text evidence="3">The sequence shown here is derived from an EMBL/GenBank/DDBJ whole genome shotgun (WGS) entry which is preliminary data.</text>
</comment>